<sequence>MLKKPHRLILIPLLASALAACDSANSPSSVYEYTTLGAYSADISLDGHYAVIGSQDEGGSLWDIQKNARLFDWNHRKDERSIIAESGFSPEANFAVTANQQDLVLWHTLTGQPEWFWSSPGEILDLAIAADGNFALLGLANHEAVYFDIKNGGIRRTLRHQGRVRSVDLSADTLTALTGSDDYKTTVWDMQSGEATHQISLNNVIDVVALSPNGDKAFSASNLDTAIIWDTQSGEIQHTLSSTAGFFPKRMSYVAARFSKNGDQLLTGTAAGLIQLWDSNSGNELKRWRAHKREPYGPTSTSIYAVGFGSGEYYAIGSNGVMNILK</sequence>
<dbReference type="OrthoDB" id="6192037at2"/>
<dbReference type="PANTHER" id="PTHR19848">
    <property type="entry name" value="WD40 REPEAT PROTEIN"/>
    <property type="match status" value="1"/>
</dbReference>
<gene>
    <name evidence="5" type="ORF">SAMN05216175_11655</name>
</gene>
<dbReference type="SMART" id="SM00320">
    <property type="entry name" value="WD40"/>
    <property type="match status" value="4"/>
</dbReference>
<dbReference type="SUPFAM" id="SSF50998">
    <property type="entry name" value="Quinoprotein alcohol dehydrogenase-like"/>
    <property type="match status" value="1"/>
</dbReference>
<dbReference type="InterPro" id="IPR015943">
    <property type="entry name" value="WD40/YVTN_repeat-like_dom_sf"/>
</dbReference>
<dbReference type="Proteomes" id="UP000198623">
    <property type="component" value="Unassembled WGS sequence"/>
</dbReference>
<name>A0A1I2VC85_9GAMM</name>
<feature type="repeat" description="WD" evidence="3">
    <location>
        <begin position="258"/>
        <end position="287"/>
    </location>
</feature>
<organism evidence="5 6">
    <name type="scientific">Neptunomonas qingdaonensis</name>
    <dbReference type="NCBI Taxonomy" id="1045558"/>
    <lineage>
        <taxon>Bacteria</taxon>
        <taxon>Pseudomonadati</taxon>
        <taxon>Pseudomonadota</taxon>
        <taxon>Gammaproteobacteria</taxon>
        <taxon>Oceanospirillales</taxon>
        <taxon>Oceanospirillaceae</taxon>
        <taxon>Neptunomonas</taxon>
    </lineage>
</organism>
<dbReference type="STRING" id="1045558.SAMN05216175_11655"/>
<feature type="signal peptide" evidence="4">
    <location>
        <begin position="1"/>
        <end position="19"/>
    </location>
</feature>
<dbReference type="InterPro" id="IPR011047">
    <property type="entry name" value="Quinoprotein_ADH-like_sf"/>
</dbReference>
<evidence type="ECO:0000256" key="3">
    <source>
        <dbReference type="PROSITE-ProRule" id="PRU00221"/>
    </source>
</evidence>
<dbReference type="PANTHER" id="PTHR19848:SF8">
    <property type="entry name" value="F-BOX AND WD REPEAT DOMAIN CONTAINING 7"/>
    <property type="match status" value="1"/>
</dbReference>
<evidence type="ECO:0000313" key="6">
    <source>
        <dbReference type="Proteomes" id="UP000198623"/>
    </source>
</evidence>
<dbReference type="PROSITE" id="PS51257">
    <property type="entry name" value="PROKAR_LIPOPROTEIN"/>
    <property type="match status" value="1"/>
</dbReference>
<feature type="chain" id="PRO_5011773239" evidence="4">
    <location>
        <begin position="20"/>
        <end position="326"/>
    </location>
</feature>
<feature type="repeat" description="WD" evidence="3">
    <location>
        <begin position="157"/>
        <end position="198"/>
    </location>
</feature>
<dbReference type="EMBL" id="FOOU01000016">
    <property type="protein sequence ID" value="SFG86770.1"/>
    <property type="molecule type" value="Genomic_DNA"/>
</dbReference>
<dbReference type="PROSITE" id="PS50082">
    <property type="entry name" value="WD_REPEATS_2"/>
    <property type="match status" value="2"/>
</dbReference>
<proteinExistence type="predicted"/>
<keyword evidence="1 3" id="KW-0853">WD repeat</keyword>
<dbReference type="PROSITE" id="PS50294">
    <property type="entry name" value="WD_REPEATS_REGION"/>
    <property type="match status" value="1"/>
</dbReference>
<keyword evidence="6" id="KW-1185">Reference proteome</keyword>
<dbReference type="Gene3D" id="2.130.10.10">
    <property type="entry name" value="YVTN repeat-like/Quinoprotein amine dehydrogenase"/>
    <property type="match status" value="2"/>
</dbReference>
<dbReference type="AlphaFoldDB" id="A0A1I2VC85"/>
<evidence type="ECO:0000256" key="4">
    <source>
        <dbReference type="SAM" id="SignalP"/>
    </source>
</evidence>
<evidence type="ECO:0000256" key="1">
    <source>
        <dbReference type="ARBA" id="ARBA00022574"/>
    </source>
</evidence>
<dbReference type="InterPro" id="IPR019775">
    <property type="entry name" value="WD40_repeat_CS"/>
</dbReference>
<evidence type="ECO:0000313" key="5">
    <source>
        <dbReference type="EMBL" id="SFG86770.1"/>
    </source>
</evidence>
<keyword evidence="4" id="KW-0732">Signal</keyword>
<reference evidence="6" key="1">
    <citation type="submission" date="2016-10" db="EMBL/GenBank/DDBJ databases">
        <authorList>
            <person name="Varghese N."/>
            <person name="Submissions S."/>
        </authorList>
    </citation>
    <scope>NUCLEOTIDE SEQUENCE [LARGE SCALE GENOMIC DNA]</scope>
    <source>
        <strain evidence="6">CGMCC 1.10971</strain>
    </source>
</reference>
<keyword evidence="2" id="KW-0677">Repeat</keyword>
<dbReference type="InterPro" id="IPR001680">
    <property type="entry name" value="WD40_rpt"/>
</dbReference>
<dbReference type="RefSeq" id="WP_090730131.1">
    <property type="nucleotide sequence ID" value="NZ_FOOU01000016.1"/>
</dbReference>
<accession>A0A1I2VC85</accession>
<dbReference type="PROSITE" id="PS00678">
    <property type="entry name" value="WD_REPEATS_1"/>
    <property type="match status" value="1"/>
</dbReference>
<evidence type="ECO:0000256" key="2">
    <source>
        <dbReference type="ARBA" id="ARBA00022737"/>
    </source>
</evidence>
<dbReference type="Pfam" id="PF00400">
    <property type="entry name" value="WD40"/>
    <property type="match status" value="1"/>
</dbReference>
<protein>
    <submittedName>
        <fullName evidence="5">Uncharacterized protein</fullName>
    </submittedName>
</protein>